<comment type="caution">
    <text evidence="8">The sequence shown here is derived from an EMBL/GenBank/DDBJ whole genome shotgun (WGS) entry which is preliminary data.</text>
</comment>
<evidence type="ECO:0000259" key="7">
    <source>
        <dbReference type="Pfam" id="PF06271"/>
    </source>
</evidence>
<feature type="domain" description="RDD" evidence="7">
    <location>
        <begin position="11"/>
        <end position="122"/>
    </location>
</feature>
<dbReference type="InterPro" id="IPR010432">
    <property type="entry name" value="RDD"/>
</dbReference>
<evidence type="ECO:0000313" key="9">
    <source>
        <dbReference type="Proteomes" id="UP000297706"/>
    </source>
</evidence>
<proteinExistence type="predicted"/>
<gene>
    <name evidence="8" type="ORF">C3Y98_07925</name>
</gene>
<evidence type="ECO:0000256" key="3">
    <source>
        <dbReference type="ARBA" id="ARBA00022692"/>
    </source>
</evidence>
<keyword evidence="9" id="KW-1185">Reference proteome</keyword>
<protein>
    <recommendedName>
        <fullName evidence="7">RDD domain-containing protein</fullName>
    </recommendedName>
</protein>
<keyword evidence="2" id="KW-1003">Cell membrane</keyword>
<dbReference type="Proteomes" id="UP000297706">
    <property type="component" value="Unassembled WGS sequence"/>
</dbReference>
<name>A0A4Y9VQL7_9PROT</name>
<keyword evidence="5 6" id="KW-0472">Membrane</keyword>
<keyword evidence="4 6" id="KW-1133">Transmembrane helix</keyword>
<evidence type="ECO:0000256" key="1">
    <source>
        <dbReference type="ARBA" id="ARBA00004651"/>
    </source>
</evidence>
<sequence length="131" mass="14720">MDLQDTTIKLAHPGKRFQGQFIDAILAYILAIIPFYLLHTTIGKEASIFIAVTIAVTYFLLSDALPNGQSIGKILLKIKVVHKKTMAPCSLVQSFLRNITFPLGIFDWFFIFFGSHRRLGDFMASTVVIKI</sequence>
<dbReference type="PANTHER" id="PTHR36115">
    <property type="entry name" value="PROLINE-RICH ANTIGEN HOMOLOG-RELATED"/>
    <property type="match status" value="1"/>
</dbReference>
<dbReference type="EMBL" id="PQVH01000009">
    <property type="protein sequence ID" value="TFW71240.1"/>
    <property type="molecule type" value="Genomic_DNA"/>
</dbReference>
<organism evidence="8 9">
    <name type="scientific">Methylotenera oryzisoli</name>
    <dbReference type="NCBI Taxonomy" id="2080758"/>
    <lineage>
        <taxon>Bacteria</taxon>
        <taxon>Pseudomonadati</taxon>
        <taxon>Pseudomonadota</taxon>
        <taxon>Betaproteobacteria</taxon>
        <taxon>Nitrosomonadales</taxon>
        <taxon>Methylophilaceae</taxon>
        <taxon>Methylotenera</taxon>
    </lineage>
</organism>
<feature type="transmembrane region" description="Helical" evidence="6">
    <location>
        <begin position="46"/>
        <end position="65"/>
    </location>
</feature>
<evidence type="ECO:0000256" key="6">
    <source>
        <dbReference type="SAM" id="Phobius"/>
    </source>
</evidence>
<dbReference type="OrthoDB" id="5917479at2"/>
<dbReference type="GO" id="GO:0005886">
    <property type="term" value="C:plasma membrane"/>
    <property type="evidence" value="ECO:0007669"/>
    <property type="project" value="UniProtKB-SubCell"/>
</dbReference>
<evidence type="ECO:0000256" key="4">
    <source>
        <dbReference type="ARBA" id="ARBA00022989"/>
    </source>
</evidence>
<accession>A0A4Y9VQL7</accession>
<evidence type="ECO:0000256" key="5">
    <source>
        <dbReference type="ARBA" id="ARBA00023136"/>
    </source>
</evidence>
<keyword evidence="3 6" id="KW-0812">Transmembrane</keyword>
<comment type="subcellular location">
    <subcellularLocation>
        <location evidence="1">Cell membrane</location>
        <topology evidence="1">Multi-pass membrane protein</topology>
    </subcellularLocation>
</comment>
<evidence type="ECO:0000313" key="8">
    <source>
        <dbReference type="EMBL" id="TFW71240.1"/>
    </source>
</evidence>
<feature type="transmembrane region" description="Helical" evidence="6">
    <location>
        <begin position="21"/>
        <end position="40"/>
    </location>
</feature>
<dbReference type="AlphaFoldDB" id="A0A4Y9VQL7"/>
<evidence type="ECO:0000256" key="2">
    <source>
        <dbReference type="ARBA" id="ARBA00022475"/>
    </source>
</evidence>
<dbReference type="InterPro" id="IPR051791">
    <property type="entry name" value="Pra-immunoreactive"/>
</dbReference>
<dbReference type="Pfam" id="PF06271">
    <property type="entry name" value="RDD"/>
    <property type="match status" value="1"/>
</dbReference>
<reference evidence="8 9" key="1">
    <citation type="submission" date="2018-02" db="EMBL/GenBank/DDBJ databases">
        <title>A novel lanthanide dependent methylotroph, Methylotenera sp. La3113.</title>
        <authorList>
            <person name="Lv H."/>
            <person name="Tani A."/>
        </authorList>
    </citation>
    <scope>NUCLEOTIDE SEQUENCE [LARGE SCALE GENOMIC DNA]</scope>
    <source>
        <strain evidence="8 9">La3113</strain>
    </source>
</reference>
<feature type="transmembrane region" description="Helical" evidence="6">
    <location>
        <begin position="86"/>
        <end position="113"/>
    </location>
</feature>
<dbReference type="RefSeq" id="WP_135277951.1">
    <property type="nucleotide sequence ID" value="NZ_PQVH01000009.1"/>
</dbReference>